<evidence type="ECO:0000256" key="1">
    <source>
        <dbReference type="ARBA" id="ARBA00004141"/>
    </source>
</evidence>
<dbReference type="GO" id="GO:0000324">
    <property type="term" value="C:fungal-type vacuole"/>
    <property type="evidence" value="ECO:0007669"/>
    <property type="project" value="TreeGrafter"/>
</dbReference>
<dbReference type="PANTHER" id="PTHR31465">
    <property type="entry name" value="PROTEIN RTA1-RELATED"/>
    <property type="match status" value="1"/>
</dbReference>
<sequence length="379" mass="42077">MDQLDPSVLPPGIDPSQVPNDIDANDLASFYYSCNEVTPLCPVEATTMGYYPTRGINIFFVIGYAIAAIVTLFFGIQKKTWSYMAFIAAGSALEMAGYSARIPLTDNPWNKHAFETQIVAIILGPTLICISIYLTLKHICLSLNPALSRIRPHRYPFIFVPLDVSCLFIQAIGGALAASAALNNYEMVQHGNRCIIAGIVLQVVVLMFFGLSALDYYIRVRRWIKSDEALPEALELWKDKQFRMFVYAVTGAYSGILIRCIYRIVEMAGGWGNPIMQDEPSFIVLEGFMVLIACLLLACFPPGILFPQMAARMAARPSWSWLSKRKKDHQVDIEQQSQPEQGSQKHTFSGDESGLGESQAKDNVSPASITIERANKEKA</sequence>
<gene>
    <name evidence="7" type="ORF">CTHT_0036880</name>
</gene>
<feature type="transmembrane region" description="Helical" evidence="6">
    <location>
        <begin position="157"/>
        <end position="183"/>
    </location>
</feature>
<accession>G0S7M7</accession>
<comment type="subcellular location">
    <subcellularLocation>
        <location evidence="1">Membrane</location>
        <topology evidence="1">Multi-pass membrane protein</topology>
    </subcellularLocation>
</comment>
<name>G0S7M7_CHATD</name>
<dbReference type="Pfam" id="PF04479">
    <property type="entry name" value="RTA1"/>
    <property type="match status" value="1"/>
</dbReference>
<feature type="transmembrane region" description="Helical" evidence="6">
    <location>
        <begin position="244"/>
        <end position="265"/>
    </location>
</feature>
<dbReference type="EMBL" id="GL988041">
    <property type="protein sequence ID" value="EGS21818.1"/>
    <property type="molecule type" value="Genomic_DNA"/>
</dbReference>
<evidence type="ECO:0000256" key="5">
    <source>
        <dbReference type="SAM" id="MobiDB-lite"/>
    </source>
</evidence>
<dbReference type="HOGENOM" id="CLU_033465_6_1_1"/>
<dbReference type="OrthoDB" id="3358017at2759"/>
<feature type="transmembrane region" description="Helical" evidence="6">
    <location>
        <begin position="195"/>
        <end position="218"/>
    </location>
</feature>
<dbReference type="PANTHER" id="PTHR31465:SF8">
    <property type="entry name" value="DOMAIN PROTEIN, PUTATIVE (AFU_ORTHOLOGUE AFUA_6G14140)-RELATED"/>
    <property type="match status" value="1"/>
</dbReference>
<keyword evidence="8" id="KW-1185">Reference proteome</keyword>
<evidence type="ECO:0000256" key="4">
    <source>
        <dbReference type="ARBA" id="ARBA00023136"/>
    </source>
</evidence>
<evidence type="ECO:0000313" key="8">
    <source>
        <dbReference type="Proteomes" id="UP000008066"/>
    </source>
</evidence>
<evidence type="ECO:0000256" key="6">
    <source>
        <dbReference type="SAM" id="Phobius"/>
    </source>
</evidence>
<dbReference type="Proteomes" id="UP000008066">
    <property type="component" value="Unassembled WGS sequence"/>
</dbReference>
<dbReference type="GeneID" id="18257726"/>
<feature type="compositionally biased region" description="Polar residues" evidence="5">
    <location>
        <begin position="333"/>
        <end position="347"/>
    </location>
</feature>
<protein>
    <submittedName>
        <fullName evidence="7">Uncharacterized protein</fullName>
    </submittedName>
</protein>
<evidence type="ECO:0000313" key="7">
    <source>
        <dbReference type="EMBL" id="EGS21818.1"/>
    </source>
</evidence>
<feature type="transmembrane region" description="Helical" evidence="6">
    <location>
        <begin position="118"/>
        <end position="136"/>
    </location>
</feature>
<dbReference type="KEGG" id="cthr:CTHT_0036880"/>
<evidence type="ECO:0000256" key="2">
    <source>
        <dbReference type="ARBA" id="ARBA00022692"/>
    </source>
</evidence>
<reference evidence="7 8" key="1">
    <citation type="journal article" date="2011" name="Cell">
        <title>Insight into structure and assembly of the nuclear pore complex by utilizing the genome of a eukaryotic thermophile.</title>
        <authorList>
            <person name="Amlacher S."/>
            <person name="Sarges P."/>
            <person name="Flemming D."/>
            <person name="van Noort V."/>
            <person name="Kunze R."/>
            <person name="Devos D.P."/>
            <person name="Arumugam M."/>
            <person name="Bork P."/>
            <person name="Hurt E."/>
        </authorList>
    </citation>
    <scope>NUCLEOTIDE SEQUENCE [LARGE SCALE GENOMIC DNA]</scope>
    <source>
        <strain evidence="8">DSM 1495 / CBS 144.50 / IMI 039719</strain>
    </source>
</reference>
<feature type="region of interest" description="Disordered" evidence="5">
    <location>
        <begin position="330"/>
        <end position="379"/>
    </location>
</feature>
<dbReference type="AlphaFoldDB" id="G0S7M7"/>
<evidence type="ECO:0000256" key="3">
    <source>
        <dbReference type="ARBA" id="ARBA00022989"/>
    </source>
</evidence>
<dbReference type="RefSeq" id="XP_006694114.1">
    <property type="nucleotide sequence ID" value="XM_006694051.1"/>
</dbReference>
<dbReference type="OMA" id="LAPTFIC"/>
<keyword evidence="3 6" id="KW-1133">Transmembrane helix</keyword>
<organism evidence="8">
    <name type="scientific">Chaetomium thermophilum (strain DSM 1495 / CBS 144.50 / IMI 039719)</name>
    <name type="common">Thermochaetoides thermophila</name>
    <dbReference type="NCBI Taxonomy" id="759272"/>
    <lineage>
        <taxon>Eukaryota</taxon>
        <taxon>Fungi</taxon>
        <taxon>Dikarya</taxon>
        <taxon>Ascomycota</taxon>
        <taxon>Pezizomycotina</taxon>
        <taxon>Sordariomycetes</taxon>
        <taxon>Sordariomycetidae</taxon>
        <taxon>Sordariales</taxon>
        <taxon>Chaetomiaceae</taxon>
        <taxon>Thermochaetoides</taxon>
    </lineage>
</organism>
<feature type="transmembrane region" description="Helical" evidence="6">
    <location>
        <begin position="81"/>
        <end position="98"/>
    </location>
</feature>
<feature type="transmembrane region" description="Helical" evidence="6">
    <location>
        <begin position="56"/>
        <end position="74"/>
    </location>
</feature>
<feature type="transmembrane region" description="Helical" evidence="6">
    <location>
        <begin position="285"/>
        <end position="306"/>
    </location>
</feature>
<proteinExistence type="predicted"/>
<keyword evidence="4 6" id="KW-0472">Membrane</keyword>
<dbReference type="GO" id="GO:0005886">
    <property type="term" value="C:plasma membrane"/>
    <property type="evidence" value="ECO:0007669"/>
    <property type="project" value="TreeGrafter"/>
</dbReference>
<keyword evidence="2 6" id="KW-0812">Transmembrane</keyword>
<dbReference type="eggNOG" id="ENOG502QU4U">
    <property type="taxonomic scope" value="Eukaryota"/>
</dbReference>
<dbReference type="InterPro" id="IPR007568">
    <property type="entry name" value="RTA1"/>
</dbReference>